<name>A0ABT2J4W7_9PSEU</name>
<evidence type="ECO:0000313" key="1">
    <source>
        <dbReference type="EMBL" id="MCT2582906.1"/>
    </source>
</evidence>
<gene>
    <name evidence="1" type="ORF">JT362_07210</name>
</gene>
<sequence>MRPDEVAQAAQRLAHNGTALGEAWSASKSAIAGNESGIGADRLADAFRSVYTSDSEAARRGADPVPDLLIADGESARTCADEYRAADDRSAEELRAVTGSELDLRVSPSHTDTL</sequence>
<accession>A0ABT2J4W7</accession>
<dbReference type="RefSeq" id="WP_260190239.1">
    <property type="nucleotide sequence ID" value="NZ_JAFFZE010000006.1"/>
</dbReference>
<dbReference type="EMBL" id="JAFFZE010000006">
    <property type="protein sequence ID" value="MCT2582906.1"/>
    <property type="molecule type" value="Genomic_DNA"/>
</dbReference>
<evidence type="ECO:0000313" key="2">
    <source>
        <dbReference type="Proteomes" id="UP001156441"/>
    </source>
</evidence>
<dbReference type="Proteomes" id="UP001156441">
    <property type="component" value="Unassembled WGS sequence"/>
</dbReference>
<organism evidence="1 2">
    <name type="scientific">Actinophytocola gossypii</name>
    <dbReference type="NCBI Taxonomy" id="2812003"/>
    <lineage>
        <taxon>Bacteria</taxon>
        <taxon>Bacillati</taxon>
        <taxon>Actinomycetota</taxon>
        <taxon>Actinomycetes</taxon>
        <taxon>Pseudonocardiales</taxon>
        <taxon>Pseudonocardiaceae</taxon>
    </lineage>
</organism>
<keyword evidence="2" id="KW-1185">Reference proteome</keyword>
<reference evidence="1 2" key="1">
    <citation type="submission" date="2021-02" db="EMBL/GenBank/DDBJ databases">
        <title>Actinophytocola xerophila sp. nov., isolated from soil of cotton cropping field.</title>
        <authorList>
            <person name="Huang R."/>
            <person name="Chen X."/>
            <person name="Ge X."/>
            <person name="Liu W."/>
        </authorList>
    </citation>
    <scope>NUCLEOTIDE SEQUENCE [LARGE SCALE GENOMIC DNA]</scope>
    <source>
        <strain evidence="1 2">S1-96</strain>
    </source>
</reference>
<comment type="caution">
    <text evidence="1">The sequence shown here is derived from an EMBL/GenBank/DDBJ whole genome shotgun (WGS) entry which is preliminary data.</text>
</comment>
<proteinExistence type="predicted"/>
<protein>
    <submittedName>
        <fullName evidence="1">Uncharacterized protein</fullName>
    </submittedName>
</protein>